<dbReference type="SUPFAM" id="SSF54001">
    <property type="entry name" value="Cysteine proteinases"/>
    <property type="match status" value="1"/>
</dbReference>
<reference evidence="2 3" key="1">
    <citation type="submission" date="2014-08" db="EMBL/GenBank/DDBJ databases">
        <title>Comparative genomics of the Paenibacillus odorifer group.</title>
        <authorList>
            <person name="den Bakker H.C."/>
            <person name="Tsai Y.-C."/>
            <person name="Martin N."/>
            <person name="Korlach J."/>
            <person name="Wiedmann M."/>
        </authorList>
    </citation>
    <scope>NUCLEOTIDE SEQUENCE [LARGE SCALE GENOMIC DNA]</scope>
    <source>
        <strain evidence="2 3">DSM 1735</strain>
    </source>
</reference>
<dbReference type="Gene3D" id="3.10.620.30">
    <property type="match status" value="1"/>
</dbReference>
<protein>
    <submittedName>
        <fullName evidence="2">Transglutaminase</fullName>
    </submittedName>
</protein>
<dbReference type="EMBL" id="CP009288">
    <property type="protein sequence ID" value="AIQ14505.1"/>
    <property type="molecule type" value="Genomic_DNA"/>
</dbReference>
<dbReference type="RefSeq" id="WP_042208267.1">
    <property type="nucleotide sequence ID" value="NZ_CP009288.1"/>
</dbReference>
<dbReference type="OrthoDB" id="9788327at2"/>
<sequence>MGKMTKAIVLGMLVAAAVPPAVYWGMDYAYAAVKGTPIRSVSDMTQQLTAAMNNRRESVAFTYEGNTSRLKSQLQTALDQAMSNDPYLNYIVNSYSFSYRGGSRSAAVSVKLTYRESLQQTAYVNGRVKTILNEIITPGMTGDEKVKAVHDWVVLHLKYDTTYTKYTAYEGLKSGSAVCQGYSLLTYKLLKGAGIPNKIVEGTAWQDGSGQSHAWNLVQLNGRWYHLDTTWDDPSPDKAGAVSTAYYLRTDSQMRRDHTWTRSYPAAAVEYSRTLSELASLKGEKQVAYQNLQKELRYDLYEESGIVDNAAELTALAQQARKKGEASLMFRYNGSESRLVSDLQQLYEKGFKGLSYKTSAFEDTGDLKVELSWQ</sequence>
<dbReference type="STRING" id="44251.PDUR_23385"/>
<dbReference type="InterPro" id="IPR052557">
    <property type="entry name" value="CAP/Cytokinesis_protein"/>
</dbReference>
<dbReference type="AlphaFoldDB" id="A0A089HUS9"/>
<dbReference type="KEGG" id="pdu:PDUR_23385"/>
<gene>
    <name evidence="2" type="ORF">PDUR_23385</name>
</gene>
<evidence type="ECO:0000259" key="1">
    <source>
        <dbReference type="SMART" id="SM00460"/>
    </source>
</evidence>
<name>A0A089HUS9_PAEDU</name>
<dbReference type="Proteomes" id="UP000029409">
    <property type="component" value="Chromosome"/>
</dbReference>
<dbReference type="PANTHER" id="PTHR46333">
    <property type="entry name" value="CYTOKINESIS PROTEIN 3"/>
    <property type="match status" value="1"/>
</dbReference>
<dbReference type="SMART" id="SM00460">
    <property type="entry name" value="TGc"/>
    <property type="match status" value="1"/>
</dbReference>
<accession>A0A089HUS9</accession>
<dbReference type="InterPro" id="IPR002931">
    <property type="entry name" value="Transglutaminase-like"/>
</dbReference>
<evidence type="ECO:0000313" key="2">
    <source>
        <dbReference type="EMBL" id="AIQ14505.1"/>
    </source>
</evidence>
<proteinExistence type="predicted"/>
<keyword evidence="3" id="KW-1185">Reference proteome</keyword>
<dbReference type="eggNOG" id="COG5279">
    <property type="taxonomic scope" value="Bacteria"/>
</dbReference>
<dbReference type="Pfam" id="PF01841">
    <property type="entry name" value="Transglut_core"/>
    <property type="match status" value="1"/>
</dbReference>
<evidence type="ECO:0000313" key="3">
    <source>
        <dbReference type="Proteomes" id="UP000029409"/>
    </source>
</evidence>
<feature type="domain" description="Transglutaminase-like" evidence="1">
    <location>
        <begin position="171"/>
        <end position="231"/>
    </location>
</feature>
<dbReference type="InterPro" id="IPR038765">
    <property type="entry name" value="Papain-like_cys_pep_sf"/>
</dbReference>
<dbReference type="GO" id="GO:0005737">
    <property type="term" value="C:cytoplasm"/>
    <property type="evidence" value="ECO:0007669"/>
    <property type="project" value="TreeGrafter"/>
</dbReference>
<organism evidence="2 3">
    <name type="scientific">Paenibacillus durus</name>
    <name type="common">Paenibacillus azotofixans</name>
    <dbReference type="NCBI Taxonomy" id="44251"/>
    <lineage>
        <taxon>Bacteria</taxon>
        <taxon>Bacillati</taxon>
        <taxon>Bacillota</taxon>
        <taxon>Bacilli</taxon>
        <taxon>Bacillales</taxon>
        <taxon>Paenibacillaceae</taxon>
        <taxon>Paenibacillus</taxon>
    </lineage>
</organism>
<dbReference type="PANTHER" id="PTHR46333:SF2">
    <property type="entry name" value="CYTOKINESIS PROTEIN 3"/>
    <property type="match status" value="1"/>
</dbReference>